<comment type="caution">
    <text evidence="9">The sequence shown here is derived from an EMBL/GenBank/DDBJ whole genome shotgun (WGS) entry which is preliminary data.</text>
</comment>
<evidence type="ECO:0000256" key="7">
    <source>
        <dbReference type="SAM" id="MobiDB-lite"/>
    </source>
</evidence>
<dbReference type="Gene3D" id="1.20.58.1250">
    <property type="entry name" value="Tubulin Binding Cofactor C, N-terminal domain"/>
    <property type="match status" value="1"/>
</dbReference>
<dbReference type="Pfam" id="PF07986">
    <property type="entry name" value="TBCC"/>
    <property type="match status" value="1"/>
</dbReference>
<dbReference type="InterPro" id="IPR027684">
    <property type="entry name" value="TBCC"/>
</dbReference>
<evidence type="ECO:0000259" key="8">
    <source>
        <dbReference type="PROSITE" id="PS51329"/>
    </source>
</evidence>
<keyword evidence="5" id="KW-0143">Chaperone</keyword>
<dbReference type="PROSITE" id="PS51329">
    <property type="entry name" value="C_CAP_COFACTOR_C"/>
    <property type="match status" value="1"/>
</dbReference>
<evidence type="ECO:0000256" key="2">
    <source>
        <dbReference type="ARBA" id="ARBA00008848"/>
    </source>
</evidence>
<dbReference type="EMBL" id="CAJVPL010000123">
    <property type="protein sequence ID" value="CAG8450574.1"/>
    <property type="molecule type" value="Genomic_DNA"/>
</dbReference>
<dbReference type="InterPro" id="IPR006599">
    <property type="entry name" value="CARP_motif"/>
</dbReference>
<feature type="compositionally biased region" description="Low complexity" evidence="7">
    <location>
        <begin position="293"/>
        <end position="304"/>
    </location>
</feature>
<accession>A0A9N8YUP4</accession>
<dbReference type="AlphaFoldDB" id="A0A9N8YUP4"/>
<keyword evidence="3" id="KW-0963">Cytoplasm</keyword>
<protein>
    <submittedName>
        <fullName evidence="9">792_t:CDS:1</fullName>
    </submittedName>
</protein>
<dbReference type="SMART" id="SM00673">
    <property type="entry name" value="CARP"/>
    <property type="match status" value="2"/>
</dbReference>
<keyword evidence="10" id="KW-1185">Reference proteome</keyword>
<comment type="subcellular location">
    <subcellularLocation>
        <location evidence="1">Cytoplasm</location>
    </subcellularLocation>
</comment>
<dbReference type="GO" id="GO:0005737">
    <property type="term" value="C:cytoplasm"/>
    <property type="evidence" value="ECO:0007669"/>
    <property type="project" value="UniProtKB-SubCell"/>
</dbReference>
<organism evidence="9 10">
    <name type="scientific">Ambispora gerdemannii</name>
    <dbReference type="NCBI Taxonomy" id="144530"/>
    <lineage>
        <taxon>Eukaryota</taxon>
        <taxon>Fungi</taxon>
        <taxon>Fungi incertae sedis</taxon>
        <taxon>Mucoromycota</taxon>
        <taxon>Glomeromycotina</taxon>
        <taxon>Glomeromycetes</taxon>
        <taxon>Archaeosporales</taxon>
        <taxon>Ambisporaceae</taxon>
        <taxon>Ambispora</taxon>
    </lineage>
</organism>
<dbReference type="InterPro" id="IPR012945">
    <property type="entry name" value="Tubulin-bd_cofactor_C_dom"/>
</dbReference>
<dbReference type="GO" id="GO:0007021">
    <property type="term" value="P:tubulin complex assembly"/>
    <property type="evidence" value="ECO:0007669"/>
    <property type="project" value="TreeGrafter"/>
</dbReference>
<evidence type="ECO:0000256" key="1">
    <source>
        <dbReference type="ARBA" id="ARBA00004496"/>
    </source>
</evidence>
<keyword evidence="4" id="KW-0007">Acetylation</keyword>
<feature type="domain" description="C-CAP/cofactor C-like" evidence="8">
    <location>
        <begin position="106"/>
        <end position="256"/>
    </location>
</feature>
<dbReference type="GO" id="GO:0007023">
    <property type="term" value="P:post-chaperonin tubulin folding pathway"/>
    <property type="evidence" value="ECO:0007669"/>
    <property type="project" value="InterPro"/>
</dbReference>
<feature type="region of interest" description="Disordered" evidence="7">
    <location>
        <begin position="285"/>
        <end position="304"/>
    </location>
</feature>
<evidence type="ECO:0000256" key="4">
    <source>
        <dbReference type="ARBA" id="ARBA00022990"/>
    </source>
</evidence>
<dbReference type="InterPro" id="IPR038397">
    <property type="entry name" value="TBCC_N_sf"/>
</dbReference>
<evidence type="ECO:0000313" key="9">
    <source>
        <dbReference type="EMBL" id="CAG8450574.1"/>
    </source>
</evidence>
<dbReference type="GO" id="GO:0015631">
    <property type="term" value="F:tubulin binding"/>
    <property type="evidence" value="ECO:0007669"/>
    <property type="project" value="InterPro"/>
</dbReference>
<dbReference type="InterPro" id="IPR017901">
    <property type="entry name" value="C-CAP_CF_C-like"/>
</dbReference>
<name>A0A9N8YUP4_9GLOM</name>
<comment type="subunit">
    <text evidence="6">Supercomplex made of cofactors A to E. Cofactors A and D function by capturing and stabilizing tubulin in a quasi-native conformation. Cofactor E binds to the cofactor D-tubulin complex; interaction with cofactor C then causes the release of tubulin polypeptides that are committed to the native state.</text>
</comment>
<evidence type="ECO:0000256" key="6">
    <source>
        <dbReference type="ARBA" id="ARBA00026055"/>
    </source>
</evidence>
<dbReference type="Proteomes" id="UP000789831">
    <property type="component" value="Unassembled WGS sequence"/>
</dbReference>
<dbReference type="Gene3D" id="2.160.20.70">
    <property type="match status" value="1"/>
</dbReference>
<evidence type="ECO:0000313" key="10">
    <source>
        <dbReference type="Proteomes" id="UP000789831"/>
    </source>
</evidence>
<gene>
    <name evidence="9" type="ORF">AGERDE_LOCUS1707</name>
</gene>
<proteinExistence type="inferred from homology"/>
<dbReference type="PANTHER" id="PTHR15139:SF0">
    <property type="entry name" value="TUBULIN-SPECIFIC CHAPERONE C"/>
    <property type="match status" value="1"/>
</dbReference>
<reference evidence="9" key="1">
    <citation type="submission" date="2021-06" db="EMBL/GenBank/DDBJ databases">
        <authorList>
            <person name="Kallberg Y."/>
            <person name="Tangrot J."/>
            <person name="Rosling A."/>
        </authorList>
    </citation>
    <scope>NUCLEOTIDE SEQUENCE</scope>
    <source>
        <strain evidence="9">MT106</strain>
    </source>
</reference>
<sequence>MSTPLHEKTEEKENLKLDTKEAAARFWQKFQVEREAITNDIASLSNTTTTSIIAKQCDNILERINNLEKKLTEATIYLPSYDQRQLSSQIKSMIDELNKQRARLAPKQKFSFKSRKAFLTVNSYLSSSVSSRRIDFQLTDLTNCVVNLVSKKISIGAIHIRGLKNSVMLVGPVGSSVLIHDCERCVFVVGCHQFRMHTSKKMTIYLHVTSHPIIEDCHDIQFAPYTLSIDGLDKMFEAVKLESNINHYDKVEDFNWLRQQASPNWKLLPEEKILKDWPNTLLVSVDGDEKSSDNNGNNDDNLSEGMVNHLLKEILE</sequence>
<dbReference type="Pfam" id="PF16752">
    <property type="entry name" value="TBCC_N"/>
    <property type="match status" value="1"/>
</dbReference>
<evidence type="ECO:0000256" key="3">
    <source>
        <dbReference type="ARBA" id="ARBA00022490"/>
    </source>
</evidence>
<dbReference type="InterPro" id="IPR031925">
    <property type="entry name" value="TBCC_N"/>
</dbReference>
<dbReference type="OrthoDB" id="194775at2759"/>
<dbReference type="PANTHER" id="PTHR15139">
    <property type="entry name" value="TUBULIN FOLDING COFACTOR C"/>
    <property type="match status" value="1"/>
</dbReference>
<evidence type="ECO:0000256" key="5">
    <source>
        <dbReference type="ARBA" id="ARBA00023186"/>
    </source>
</evidence>
<dbReference type="InterPro" id="IPR016098">
    <property type="entry name" value="CAP/MinC_C"/>
</dbReference>
<comment type="similarity">
    <text evidence="2">Belongs to the TBCC family.</text>
</comment>